<dbReference type="SMART" id="SM00702">
    <property type="entry name" value="P4Hc"/>
    <property type="match status" value="1"/>
</dbReference>
<dbReference type="GO" id="GO:0031543">
    <property type="term" value="F:peptidyl-proline dioxygenase activity"/>
    <property type="evidence" value="ECO:0007669"/>
    <property type="project" value="TreeGrafter"/>
</dbReference>
<dbReference type="GO" id="GO:0008198">
    <property type="term" value="F:ferrous iron binding"/>
    <property type="evidence" value="ECO:0007669"/>
    <property type="project" value="TreeGrafter"/>
</dbReference>
<dbReference type="EMBL" id="CAICTM010000003">
    <property type="protein sequence ID" value="CAB9496291.1"/>
    <property type="molecule type" value="Genomic_DNA"/>
</dbReference>
<gene>
    <name evidence="10" type="ORF">SEMRO_3_G002670.1</name>
</gene>
<evidence type="ECO:0000256" key="1">
    <source>
        <dbReference type="ARBA" id="ARBA00001961"/>
    </source>
</evidence>
<evidence type="ECO:0000313" key="11">
    <source>
        <dbReference type="Proteomes" id="UP001153069"/>
    </source>
</evidence>
<accession>A0A9N8D8T8</accession>
<organism evidence="10 11">
    <name type="scientific">Seminavis robusta</name>
    <dbReference type="NCBI Taxonomy" id="568900"/>
    <lineage>
        <taxon>Eukaryota</taxon>
        <taxon>Sar</taxon>
        <taxon>Stramenopiles</taxon>
        <taxon>Ochrophyta</taxon>
        <taxon>Bacillariophyta</taxon>
        <taxon>Bacillariophyceae</taxon>
        <taxon>Bacillariophycidae</taxon>
        <taxon>Naviculales</taxon>
        <taxon>Naviculaceae</taxon>
        <taxon>Seminavis</taxon>
    </lineage>
</organism>
<comment type="caution">
    <text evidence="10">The sequence shown here is derived from an EMBL/GenBank/DDBJ whole genome shotgun (WGS) entry which is preliminary data.</text>
</comment>
<name>A0A9N8D8T8_9STRA</name>
<dbReference type="PANTHER" id="PTHR12907:SF26">
    <property type="entry name" value="HIF PROLYL HYDROXYLASE, ISOFORM C"/>
    <property type="match status" value="1"/>
</dbReference>
<evidence type="ECO:0000259" key="9">
    <source>
        <dbReference type="PROSITE" id="PS51471"/>
    </source>
</evidence>
<dbReference type="InterPro" id="IPR044862">
    <property type="entry name" value="Pro_4_hyd_alph_FE2OG_OXY"/>
</dbReference>
<dbReference type="InterPro" id="IPR005123">
    <property type="entry name" value="Oxoglu/Fe-dep_dioxygenase_dom"/>
</dbReference>
<evidence type="ECO:0000256" key="8">
    <source>
        <dbReference type="SAM" id="SignalP"/>
    </source>
</evidence>
<feature type="region of interest" description="Disordered" evidence="7">
    <location>
        <begin position="170"/>
        <end position="191"/>
    </location>
</feature>
<evidence type="ECO:0000313" key="10">
    <source>
        <dbReference type="EMBL" id="CAB9496291.1"/>
    </source>
</evidence>
<dbReference type="SUPFAM" id="SSF51197">
    <property type="entry name" value="Clavaminate synthase-like"/>
    <property type="match status" value="1"/>
</dbReference>
<keyword evidence="2" id="KW-0479">Metal-binding</keyword>
<keyword evidence="11" id="KW-1185">Reference proteome</keyword>
<sequence length="451" mass="50011">MSIPILFSLILVGSFLEGSWGFDIQAFLASKKKHSIVLPLTPSRYCVESNQRLLAAFDTMVEGISSECGFVPVTQSVVQEYTIPLLGDDCVLTFVPPAAPSLGDLDATTTTAGAPPMEFVLSLEGAQTTEEDFGWICQKFYESRATFDDDHGFQLLDLSSLREEVFQHVNSNNQPSHPGNLASDSKQSSHNNDNVMEQLFQTSLSSASNSKEVLQELQSKGFVQLHGGPKTSDQSNMNLSKYLLQKTGQGRKIRRDTVAFLDREQAKPCGLEGHCDLLMGMADYLNRHLDLSFIDSSTGYAPIAPATILAPLTTPSKIQAAEYGLGDFYVAHSDNSWYKDNKGEDSLTTRRNYRCYTAILYCNDDWEESDGGALRIYHDSQHYSRVSEAVTTDPTKYTDVIPTNGRLVIFDSKLVHSVEPVLTDRRRRALTVWILQPTDEPVLGEIVDVPL</sequence>
<feature type="signal peptide" evidence="8">
    <location>
        <begin position="1"/>
        <end position="21"/>
    </location>
</feature>
<dbReference type="Pfam" id="PF13640">
    <property type="entry name" value="2OG-FeII_Oxy_3"/>
    <property type="match status" value="1"/>
</dbReference>
<keyword evidence="3" id="KW-0847">Vitamin C</keyword>
<keyword evidence="5" id="KW-0560">Oxidoreductase</keyword>
<comment type="cofactor">
    <cofactor evidence="1">
        <name>L-ascorbate</name>
        <dbReference type="ChEBI" id="CHEBI:38290"/>
    </cofactor>
</comment>
<evidence type="ECO:0000256" key="3">
    <source>
        <dbReference type="ARBA" id="ARBA00022896"/>
    </source>
</evidence>
<dbReference type="InterPro" id="IPR051559">
    <property type="entry name" value="HIF_prolyl_hydroxylases"/>
</dbReference>
<feature type="domain" description="Fe2OG dioxygenase" evidence="9">
    <location>
        <begin position="314"/>
        <end position="436"/>
    </location>
</feature>
<dbReference type="GO" id="GO:0031418">
    <property type="term" value="F:L-ascorbic acid binding"/>
    <property type="evidence" value="ECO:0007669"/>
    <property type="project" value="UniProtKB-KW"/>
</dbReference>
<protein>
    <submittedName>
        <fullName evidence="10">2OG-Fe(II) oxygenase</fullName>
    </submittedName>
</protein>
<keyword evidence="4" id="KW-0223">Dioxygenase</keyword>
<keyword evidence="8" id="KW-0732">Signal</keyword>
<dbReference type="Gene3D" id="2.60.120.620">
    <property type="entry name" value="q2cbj1_9rhob like domain"/>
    <property type="match status" value="1"/>
</dbReference>
<evidence type="ECO:0000256" key="4">
    <source>
        <dbReference type="ARBA" id="ARBA00022964"/>
    </source>
</evidence>
<evidence type="ECO:0000256" key="7">
    <source>
        <dbReference type="SAM" id="MobiDB-lite"/>
    </source>
</evidence>
<reference evidence="10" key="1">
    <citation type="submission" date="2020-06" db="EMBL/GenBank/DDBJ databases">
        <authorList>
            <consortium name="Plant Systems Biology data submission"/>
        </authorList>
    </citation>
    <scope>NUCLEOTIDE SEQUENCE</scope>
    <source>
        <strain evidence="10">D6</strain>
    </source>
</reference>
<evidence type="ECO:0000256" key="6">
    <source>
        <dbReference type="ARBA" id="ARBA00023004"/>
    </source>
</evidence>
<keyword evidence="6" id="KW-0408">Iron</keyword>
<dbReference type="OrthoDB" id="76265at2759"/>
<dbReference type="InterPro" id="IPR006620">
    <property type="entry name" value="Pro_4_hyd_alph"/>
</dbReference>
<feature type="chain" id="PRO_5040331641" evidence="8">
    <location>
        <begin position="22"/>
        <end position="451"/>
    </location>
</feature>
<proteinExistence type="predicted"/>
<dbReference type="AlphaFoldDB" id="A0A9N8D8T8"/>
<dbReference type="Proteomes" id="UP001153069">
    <property type="component" value="Unassembled WGS sequence"/>
</dbReference>
<dbReference type="GO" id="GO:0071456">
    <property type="term" value="P:cellular response to hypoxia"/>
    <property type="evidence" value="ECO:0007669"/>
    <property type="project" value="TreeGrafter"/>
</dbReference>
<dbReference type="PROSITE" id="PS51471">
    <property type="entry name" value="FE2OG_OXY"/>
    <property type="match status" value="1"/>
</dbReference>
<dbReference type="PANTHER" id="PTHR12907">
    <property type="entry name" value="EGL NINE HOMOLOG-RELATED"/>
    <property type="match status" value="1"/>
</dbReference>
<evidence type="ECO:0000256" key="5">
    <source>
        <dbReference type="ARBA" id="ARBA00023002"/>
    </source>
</evidence>
<evidence type="ECO:0000256" key="2">
    <source>
        <dbReference type="ARBA" id="ARBA00022723"/>
    </source>
</evidence>